<gene>
    <name evidence="2" type="ORF">KUF71_011072</name>
</gene>
<feature type="region of interest" description="Disordered" evidence="1">
    <location>
        <begin position="1"/>
        <end position="23"/>
    </location>
</feature>
<sequence>PGCEASSTAAAPGPSTPKTSERLLTDLTPAERSALHEYVIATTRKDGAPGDALLAADLHLPLGEGSKHSRPKTKLELLAEQRDAKRRRMNHKKVHTSRKTHTEVLREVIRNQMEYLMAQDTPKDLDT</sequence>
<accession>A0AAE1HIC2</accession>
<evidence type="ECO:0000313" key="2">
    <source>
        <dbReference type="EMBL" id="KAK3921896.1"/>
    </source>
</evidence>
<feature type="compositionally biased region" description="Low complexity" evidence="1">
    <location>
        <begin position="1"/>
        <end position="18"/>
    </location>
</feature>
<keyword evidence="2" id="KW-0687">Ribonucleoprotein</keyword>
<organism evidence="2 3">
    <name type="scientific">Frankliniella fusca</name>
    <dbReference type="NCBI Taxonomy" id="407009"/>
    <lineage>
        <taxon>Eukaryota</taxon>
        <taxon>Metazoa</taxon>
        <taxon>Ecdysozoa</taxon>
        <taxon>Arthropoda</taxon>
        <taxon>Hexapoda</taxon>
        <taxon>Insecta</taxon>
        <taxon>Pterygota</taxon>
        <taxon>Neoptera</taxon>
        <taxon>Paraneoptera</taxon>
        <taxon>Thysanoptera</taxon>
        <taxon>Terebrantia</taxon>
        <taxon>Thripoidea</taxon>
        <taxon>Thripidae</taxon>
        <taxon>Frankliniella</taxon>
    </lineage>
</organism>
<proteinExistence type="predicted"/>
<reference evidence="2" key="1">
    <citation type="submission" date="2021-07" db="EMBL/GenBank/DDBJ databases">
        <authorList>
            <person name="Catto M.A."/>
            <person name="Jacobson A."/>
            <person name="Kennedy G."/>
            <person name="Labadie P."/>
            <person name="Hunt B.G."/>
            <person name="Srinivasan R."/>
        </authorList>
    </citation>
    <scope>NUCLEOTIDE SEQUENCE</scope>
    <source>
        <strain evidence="2">PL_HMW_Pooled</strain>
        <tissue evidence="2">Head</tissue>
    </source>
</reference>
<feature type="non-terminal residue" evidence="2">
    <location>
        <position position="127"/>
    </location>
</feature>
<evidence type="ECO:0000256" key="1">
    <source>
        <dbReference type="SAM" id="MobiDB-lite"/>
    </source>
</evidence>
<dbReference type="AlphaFoldDB" id="A0AAE1HIC2"/>
<protein>
    <submittedName>
        <fullName evidence="2">U11/U12 small nuclear ribonucleoprotein 48 kDa protein</fullName>
    </submittedName>
</protein>
<feature type="compositionally biased region" description="Basic residues" evidence="1">
    <location>
        <begin position="84"/>
        <end position="99"/>
    </location>
</feature>
<dbReference type="GO" id="GO:1990904">
    <property type="term" value="C:ribonucleoprotein complex"/>
    <property type="evidence" value="ECO:0007669"/>
    <property type="project" value="UniProtKB-KW"/>
</dbReference>
<evidence type="ECO:0000313" key="3">
    <source>
        <dbReference type="Proteomes" id="UP001219518"/>
    </source>
</evidence>
<keyword evidence="3" id="KW-1185">Reference proteome</keyword>
<feature type="region of interest" description="Disordered" evidence="1">
    <location>
        <begin position="83"/>
        <end position="102"/>
    </location>
</feature>
<name>A0AAE1HIC2_9NEOP</name>
<comment type="caution">
    <text evidence="2">The sequence shown here is derived from an EMBL/GenBank/DDBJ whole genome shotgun (WGS) entry which is preliminary data.</text>
</comment>
<reference evidence="2" key="2">
    <citation type="journal article" date="2023" name="BMC Genomics">
        <title>Pest status, molecular evolution, and epigenetic factors derived from the genome assembly of Frankliniella fusca, a thysanopteran phytovirus vector.</title>
        <authorList>
            <person name="Catto M.A."/>
            <person name="Labadie P.E."/>
            <person name="Jacobson A.L."/>
            <person name="Kennedy G.G."/>
            <person name="Srinivasan R."/>
            <person name="Hunt B.G."/>
        </authorList>
    </citation>
    <scope>NUCLEOTIDE SEQUENCE</scope>
    <source>
        <strain evidence="2">PL_HMW_Pooled</strain>
    </source>
</reference>
<dbReference type="EMBL" id="JAHWGI010001056">
    <property type="protein sequence ID" value="KAK3921896.1"/>
    <property type="molecule type" value="Genomic_DNA"/>
</dbReference>
<dbReference type="Proteomes" id="UP001219518">
    <property type="component" value="Unassembled WGS sequence"/>
</dbReference>